<evidence type="ECO:0000313" key="5">
    <source>
        <dbReference type="EMBL" id="SEN26890.1"/>
    </source>
</evidence>
<dbReference type="GO" id="GO:1990077">
    <property type="term" value="C:primosome complex"/>
    <property type="evidence" value="ECO:0007669"/>
    <property type="project" value="UniProtKB-UniRule"/>
</dbReference>
<evidence type="ECO:0000256" key="1">
    <source>
        <dbReference type="ARBA" id="ARBA00022515"/>
    </source>
</evidence>
<dbReference type="Pfam" id="PF22657">
    <property type="entry name" value="SSB_1"/>
    <property type="match status" value="1"/>
</dbReference>
<dbReference type="HAMAP" id="MF_00720">
    <property type="entry name" value="PriB"/>
    <property type="match status" value="1"/>
</dbReference>
<organism evidence="5 6">
    <name type="scientific">Brachymonas denitrificans DSM 15123</name>
    <dbReference type="NCBI Taxonomy" id="1121117"/>
    <lineage>
        <taxon>Bacteria</taxon>
        <taxon>Pseudomonadati</taxon>
        <taxon>Pseudomonadota</taxon>
        <taxon>Betaproteobacteria</taxon>
        <taxon>Burkholderiales</taxon>
        <taxon>Comamonadaceae</taxon>
        <taxon>Brachymonas</taxon>
    </lineage>
</organism>
<keyword evidence="3 4" id="KW-0238">DNA-binding</keyword>
<evidence type="ECO:0000256" key="3">
    <source>
        <dbReference type="ARBA" id="ARBA00023125"/>
    </source>
</evidence>
<keyword evidence="6" id="KW-1185">Reference proteome</keyword>
<name>A0A1H8F5M4_9BURK</name>
<dbReference type="InterPro" id="IPR012340">
    <property type="entry name" value="NA-bd_OB-fold"/>
</dbReference>
<dbReference type="InterPro" id="IPR000424">
    <property type="entry name" value="Primosome_PriB/ssb"/>
</dbReference>
<dbReference type="STRING" id="1121117.SAMN02745977_00932"/>
<reference evidence="5 6" key="1">
    <citation type="submission" date="2016-10" db="EMBL/GenBank/DDBJ databases">
        <authorList>
            <person name="de Groot N.N."/>
        </authorList>
    </citation>
    <scope>NUCLEOTIDE SEQUENCE [LARGE SCALE GENOMIC DNA]</scope>
    <source>
        <strain evidence="5 6">DSM 15123</strain>
    </source>
</reference>
<dbReference type="InterPro" id="IPR023646">
    <property type="entry name" value="Prisomal_replication_PriB"/>
</dbReference>
<protein>
    <recommendedName>
        <fullName evidence="4">Replication restart protein PriB</fullName>
    </recommendedName>
</protein>
<dbReference type="NCBIfam" id="TIGR04418">
    <property type="entry name" value="PriB_gamma"/>
    <property type="match status" value="1"/>
</dbReference>
<comment type="function">
    <text evidence="4">Involved in the restart of stalled replication forks, which reloads the replicative helicase on sites other than the origin of replication; the PriA-PriB pathway is the major replication restart pathway. During primosome assembly it facilitates complex formation between PriA and DnaT on DNA; stabilizes PriA on DNA. Stimulates the DNA unwinding activity of PriA helicase.</text>
</comment>
<accession>A0A1H8F5M4</accession>
<keyword evidence="2 4" id="KW-0235">DNA replication</keyword>
<keyword evidence="1 4" id="KW-0639">Primosome</keyword>
<dbReference type="EMBL" id="FOCW01000001">
    <property type="protein sequence ID" value="SEN26890.1"/>
    <property type="molecule type" value="Genomic_DNA"/>
</dbReference>
<dbReference type="Proteomes" id="UP000199531">
    <property type="component" value="Unassembled WGS sequence"/>
</dbReference>
<evidence type="ECO:0000256" key="4">
    <source>
        <dbReference type="HAMAP-Rule" id="MF_00720"/>
    </source>
</evidence>
<dbReference type="PIRSF" id="PIRSF003135">
    <property type="entry name" value="Primosomal_n"/>
    <property type="match status" value="1"/>
</dbReference>
<evidence type="ECO:0000313" key="6">
    <source>
        <dbReference type="Proteomes" id="UP000199531"/>
    </source>
</evidence>
<gene>
    <name evidence="4" type="primary">priB</name>
    <name evidence="5" type="ORF">SAMN02745977_00932</name>
</gene>
<dbReference type="AlphaFoldDB" id="A0A1H8F5M4"/>
<dbReference type="GO" id="GO:0006269">
    <property type="term" value="P:DNA replication, synthesis of primer"/>
    <property type="evidence" value="ECO:0007669"/>
    <property type="project" value="UniProtKB-KW"/>
</dbReference>
<dbReference type="SUPFAM" id="SSF50249">
    <property type="entry name" value="Nucleic acid-binding proteins"/>
    <property type="match status" value="1"/>
</dbReference>
<comment type="similarity">
    <text evidence="4">Belongs to the PriB family.</text>
</comment>
<dbReference type="Gene3D" id="2.40.50.140">
    <property type="entry name" value="Nucleic acid-binding proteins"/>
    <property type="match status" value="1"/>
</dbReference>
<evidence type="ECO:0000256" key="2">
    <source>
        <dbReference type="ARBA" id="ARBA00022705"/>
    </source>
</evidence>
<dbReference type="PROSITE" id="PS50935">
    <property type="entry name" value="SSB"/>
    <property type="match status" value="1"/>
</dbReference>
<comment type="subunit">
    <text evidence="4">Homodimer. Interacts with PriA and DnaT. Component of the replication restart primosome. Primosome assembly occurs via a 'hand-off' mechanism. PriA binds to replication forks, subsequently PriB then DnaT bind; DnaT then displaces ssDNA to generate the helicase loading substrate.</text>
</comment>
<sequence length="114" mass="12490">MQVETVSAPALNRLELTARLVERAPLRLTPAGIPVLDCVLEHQSEQVEAGSRRQVNAQIRSMAVGPLAEQLERMEMGCEARFAGFLATPARRGGVVKTPRLVFHLQAFQTTVTP</sequence>
<dbReference type="GO" id="GO:0003697">
    <property type="term" value="F:single-stranded DNA binding"/>
    <property type="evidence" value="ECO:0007669"/>
    <property type="project" value="UniProtKB-UniRule"/>
</dbReference>
<proteinExistence type="inferred from homology"/>